<dbReference type="InterPro" id="IPR010297">
    <property type="entry name" value="DUF900_hydrolase"/>
</dbReference>
<dbReference type="eggNOG" id="COG4782">
    <property type="taxonomic scope" value="Bacteria"/>
</dbReference>
<dbReference type="STRING" id="472175.EL18_00867"/>
<dbReference type="Gene3D" id="3.40.50.1820">
    <property type="entry name" value="alpha/beta hydrolase"/>
    <property type="match status" value="1"/>
</dbReference>
<name>A0A084UA61_9HYPH</name>
<keyword evidence="2" id="KW-1185">Reference proteome</keyword>
<accession>A0A084UA61</accession>
<protein>
    <recommendedName>
        <fullName evidence="3">Esterase/lipase superfamily enzyme</fullName>
    </recommendedName>
</protein>
<dbReference type="PANTHER" id="PTHR36513">
    <property type="entry name" value="ABC TRANSMEMBRANE TYPE-1 DOMAIN-CONTAINING PROTEIN"/>
    <property type="match status" value="1"/>
</dbReference>
<dbReference type="PATRIC" id="fig|472175.3.peg.878"/>
<dbReference type="AlphaFoldDB" id="A0A084UA61"/>
<dbReference type="RefSeq" id="WP_036480106.1">
    <property type="nucleotide sequence ID" value="NZ_JMQM01000001.1"/>
</dbReference>
<dbReference type="Proteomes" id="UP000053675">
    <property type="component" value="Unassembled WGS sequence"/>
</dbReference>
<evidence type="ECO:0000313" key="1">
    <source>
        <dbReference type="EMBL" id="KFB09847.1"/>
    </source>
</evidence>
<gene>
    <name evidence="1" type="ORF">EL18_00867</name>
</gene>
<dbReference type="Pfam" id="PF05990">
    <property type="entry name" value="DUF900"/>
    <property type="match status" value="1"/>
</dbReference>
<dbReference type="InterPro" id="IPR029058">
    <property type="entry name" value="AB_hydrolase_fold"/>
</dbReference>
<dbReference type="EMBL" id="JMQM01000001">
    <property type="protein sequence ID" value="KFB09847.1"/>
    <property type="molecule type" value="Genomic_DNA"/>
</dbReference>
<dbReference type="OrthoDB" id="9797755at2"/>
<dbReference type="SUPFAM" id="SSF53474">
    <property type="entry name" value="alpha/beta-Hydrolases"/>
    <property type="match status" value="1"/>
</dbReference>
<dbReference type="InterPro" id="IPR014586">
    <property type="entry name" value="UCP033909"/>
</dbReference>
<organism evidence="1 2">
    <name type="scientific">Nitratireductor basaltis</name>
    <dbReference type="NCBI Taxonomy" id="472175"/>
    <lineage>
        <taxon>Bacteria</taxon>
        <taxon>Pseudomonadati</taxon>
        <taxon>Pseudomonadota</taxon>
        <taxon>Alphaproteobacteria</taxon>
        <taxon>Hyphomicrobiales</taxon>
        <taxon>Phyllobacteriaceae</taxon>
        <taxon>Nitratireductor</taxon>
    </lineage>
</organism>
<dbReference type="PANTHER" id="PTHR36513:SF1">
    <property type="entry name" value="TRANSMEMBRANE PROTEIN"/>
    <property type="match status" value="1"/>
</dbReference>
<comment type="caution">
    <text evidence="1">The sequence shown here is derived from an EMBL/GenBank/DDBJ whole genome shotgun (WGS) entry which is preliminary data.</text>
</comment>
<sequence>MASSSASLVTTLFALATLLAGCSTIEQHRLIAKTIAPASDSDIAARHDLYVATSRGFSSQPGVIYAGDRADETTFAKVSVTVPAVHEAGMIEKAPNPIVADPARYFAADSIGIFPAKGDFKRDLSRSIKARGGRALIFVHGFNTAFDEAIYRMTQVVHDADYKGSPILFTWASAARTIDYVYDNNSATTARDRLEETLNLVVEAGAERIDLVAHSMGSWLMMETLRQLAIAGDPTLQGRLGDVVLASPDIDVDVFKSQMRRYGTPEKPFYVLTSRRDRALSVSGLIAGNKPRVGDYTYAEDLAQFGVTVIDVTSVSGGDALNHTTFAENPALVRLLGQGLLRDQTDGDFEDDLAGRISTLGSGVGQTIGTTADIIITTPFEVLGLTLR</sequence>
<dbReference type="PIRSF" id="PIRSF033909">
    <property type="entry name" value="UCP033909"/>
    <property type="match status" value="1"/>
</dbReference>
<evidence type="ECO:0008006" key="3">
    <source>
        <dbReference type="Google" id="ProtNLM"/>
    </source>
</evidence>
<evidence type="ECO:0000313" key="2">
    <source>
        <dbReference type="Proteomes" id="UP000053675"/>
    </source>
</evidence>
<proteinExistence type="predicted"/>
<reference evidence="1 2" key="1">
    <citation type="submission" date="2014-05" db="EMBL/GenBank/DDBJ databases">
        <title>Draft Genome Sequence of Nitratireductor basaltis Strain UMTGB225, A Marine Bacterium Isolated from Green Barrel Tunicate.</title>
        <authorList>
            <person name="Gan H.Y."/>
        </authorList>
    </citation>
    <scope>NUCLEOTIDE SEQUENCE [LARGE SCALE GENOMIC DNA]</scope>
    <source>
        <strain evidence="1 2">UMTGB225</strain>
    </source>
</reference>